<dbReference type="InterPro" id="IPR036688">
    <property type="entry name" value="MoeA_C_domain_IV_sf"/>
</dbReference>
<evidence type="ECO:0000256" key="1">
    <source>
        <dbReference type="ARBA" id="ARBA00002901"/>
    </source>
</evidence>
<feature type="domain" description="MoaB/Mog" evidence="7">
    <location>
        <begin position="78"/>
        <end position="216"/>
    </location>
</feature>
<dbReference type="GO" id="GO:0006777">
    <property type="term" value="P:Mo-molybdopterin cofactor biosynthetic process"/>
    <property type="evidence" value="ECO:0007669"/>
    <property type="project" value="UniProtKB-UniRule"/>
</dbReference>
<dbReference type="PANTHER" id="PTHR10192">
    <property type="entry name" value="MOLYBDOPTERIN BIOSYNTHESIS PROTEIN"/>
    <property type="match status" value="1"/>
</dbReference>
<dbReference type="EMBL" id="LVYV01000053">
    <property type="protein sequence ID" value="KZD21216.1"/>
    <property type="molecule type" value="Genomic_DNA"/>
</dbReference>
<dbReference type="InterPro" id="IPR005111">
    <property type="entry name" value="MoeA_C_domain_IV"/>
</dbReference>
<dbReference type="GO" id="GO:0061599">
    <property type="term" value="F:molybdopterin molybdotransferase activity"/>
    <property type="evidence" value="ECO:0007669"/>
    <property type="project" value="UniProtKB-UniRule"/>
</dbReference>
<evidence type="ECO:0000256" key="4">
    <source>
        <dbReference type="ARBA" id="ARBA00023150"/>
    </source>
</evidence>
<evidence type="ECO:0000256" key="2">
    <source>
        <dbReference type="ARBA" id="ARBA00005046"/>
    </source>
</evidence>
<evidence type="ECO:0000256" key="3">
    <source>
        <dbReference type="ARBA" id="ARBA00010763"/>
    </source>
</evidence>
<dbReference type="STRING" id="943830.A4A58_15705"/>
<organism evidence="8 9">
    <name type="scientific">Tardiphaga robiniae</name>
    <dbReference type="NCBI Taxonomy" id="943830"/>
    <lineage>
        <taxon>Bacteria</taxon>
        <taxon>Pseudomonadati</taxon>
        <taxon>Pseudomonadota</taxon>
        <taxon>Alphaproteobacteria</taxon>
        <taxon>Hyphomicrobiales</taxon>
        <taxon>Nitrobacteraceae</taxon>
        <taxon>Tardiphaga</taxon>
    </lineage>
</organism>
<dbReference type="NCBIfam" id="TIGR00177">
    <property type="entry name" value="molyb_syn"/>
    <property type="match status" value="1"/>
</dbReference>
<dbReference type="InterPro" id="IPR005110">
    <property type="entry name" value="MoeA_linker/N"/>
</dbReference>
<keyword evidence="9" id="KW-1185">Reference proteome</keyword>
<dbReference type="InterPro" id="IPR036135">
    <property type="entry name" value="MoeA_linker/N_sf"/>
</dbReference>
<dbReference type="SUPFAM" id="SSF63867">
    <property type="entry name" value="MoeA C-terminal domain-like"/>
    <property type="match status" value="1"/>
</dbReference>
<dbReference type="InterPro" id="IPR038987">
    <property type="entry name" value="MoeA-like"/>
</dbReference>
<dbReference type="CDD" id="cd00887">
    <property type="entry name" value="MoeA"/>
    <property type="match status" value="1"/>
</dbReference>
<keyword evidence="6" id="KW-0500">Molybdenum</keyword>
<evidence type="ECO:0000313" key="8">
    <source>
        <dbReference type="EMBL" id="KZD21216.1"/>
    </source>
</evidence>
<dbReference type="Gene3D" id="2.170.190.11">
    <property type="entry name" value="Molybdopterin biosynthesis moea protein, domain 3"/>
    <property type="match status" value="1"/>
</dbReference>
<keyword evidence="6" id="KW-0479">Metal-binding</keyword>
<evidence type="ECO:0000313" key="9">
    <source>
        <dbReference type="Proteomes" id="UP000076574"/>
    </source>
</evidence>
<dbReference type="UniPathway" id="UPA00344"/>
<evidence type="ECO:0000256" key="6">
    <source>
        <dbReference type="RuleBase" id="RU365090"/>
    </source>
</evidence>
<comment type="function">
    <text evidence="1 6">Catalyzes the insertion of molybdate into adenylated molybdopterin with the concomitant release of AMP.</text>
</comment>
<dbReference type="InterPro" id="IPR001453">
    <property type="entry name" value="MoaB/Mog_dom"/>
</dbReference>
<dbReference type="SUPFAM" id="SSF63882">
    <property type="entry name" value="MoeA N-terminal region -like"/>
    <property type="match status" value="1"/>
</dbReference>
<protein>
    <recommendedName>
        <fullName evidence="6">Molybdopterin molybdenumtransferase</fullName>
        <ecNumber evidence="6">2.10.1.1</ecNumber>
    </recommendedName>
</protein>
<evidence type="ECO:0000259" key="7">
    <source>
        <dbReference type="SMART" id="SM00852"/>
    </source>
</evidence>
<dbReference type="AlphaFoldDB" id="A0A163XQF7"/>
<dbReference type="EC" id="2.10.1.1" evidence="6"/>
<dbReference type="SMART" id="SM00852">
    <property type="entry name" value="MoCF_biosynth"/>
    <property type="match status" value="1"/>
</dbReference>
<keyword evidence="6" id="KW-0808">Transferase</keyword>
<evidence type="ECO:0000256" key="5">
    <source>
        <dbReference type="ARBA" id="ARBA00047317"/>
    </source>
</evidence>
<accession>A0A163XQF7</accession>
<dbReference type="InterPro" id="IPR036425">
    <property type="entry name" value="MoaB/Mog-like_dom_sf"/>
</dbReference>
<gene>
    <name evidence="8" type="ORF">A4A58_15705</name>
</gene>
<dbReference type="Gene3D" id="3.40.980.10">
    <property type="entry name" value="MoaB/Mog-like domain"/>
    <property type="match status" value="1"/>
</dbReference>
<dbReference type="Gene3D" id="3.90.105.10">
    <property type="entry name" value="Molybdopterin biosynthesis moea protein, domain 2"/>
    <property type="match status" value="1"/>
</dbReference>
<dbReference type="Pfam" id="PF03454">
    <property type="entry name" value="MoeA_C"/>
    <property type="match status" value="1"/>
</dbReference>
<dbReference type="PANTHER" id="PTHR10192:SF5">
    <property type="entry name" value="GEPHYRIN"/>
    <property type="match status" value="1"/>
</dbReference>
<dbReference type="Pfam" id="PF00994">
    <property type="entry name" value="MoCF_biosynth"/>
    <property type="match status" value="1"/>
</dbReference>
<comment type="cofactor">
    <cofactor evidence="6">
        <name>Mg(2+)</name>
        <dbReference type="ChEBI" id="CHEBI:18420"/>
    </cofactor>
</comment>
<dbReference type="Gene3D" id="2.40.340.10">
    <property type="entry name" value="MoeA, C-terminal, domain IV"/>
    <property type="match status" value="1"/>
</dbReference>
<comment type="similarity">
    <text evidence="3 6">Belongs to the MoeA family.</text>
</comment>
<keyword evidence="4 6" id="KW-0501">Molybdenum cofactor biosynthesis</keyword>
<dbReference type="GO" id="GO:0046872">
    <property type="term" value="F:metal ion binding"/>
    <property type="evidence" value="ECO:0007669"/>
    <property type="project" value="UniProtKB-UniRule"/>
</dbReference>
<comment type="pathway">
    <text evidence="2 6">Cofactor biosynthesis; molybdopterin biosynthesis.</text>
</comment>
<reference evidence="8 9" key="1">
    <citation type="submission" date="2016-03" db="EMBL/GenBank/DDBJ databases">
        <title>Microsymbionts genomes from the relict species Vavilovia formosa (Stev.) Fed.</title>
        <authorList>
            <person name="Kopat V."/>
            <person name="Chirak E."/>
            <person name="Kimeklis A."/>
            <person name="Andronov E."/>
        </authorList>
    </citation>
    <scope>NUCLEOTIDE SEQUENCE [LARGE SCALE GENOMIC DNA]</scope>
    <source>
        <strain evidence="8 9">Vaf07</strain>
    </source>
</reference>
<name>A0A163XQF7_9BRAD</name>
<dbReference type="GO" id="GO:0005829">
    <property type="term" value="C:cytosol"/>
    <property type="evidence" value="ECO:0007669"/>
    <property type="project" value="TreeGrafter"/>
</dbReference>
<dbReference type="SUPFAM" id="SSF53218">
    <property type="entry name" value="Molybdenum cofactor biosynthesis proteins"/>
    <property type="match status" value="1"/>
</dbReference>
<sequence length="307" mass="32123">MPPGVAAIAMEEHTHHHGTAIAFDAAPEIGSNIRRAGEDVAAGTIVLRRGSIVDSRHLAMLAACGVRQVRVLRRLRVGVMSTGNELVEPGPGIAPGLITDSNRPMLLSLLSSPAMDVADLGITADDPDRLSGELTRASARFDLLISTGGVSGSEADYMHPALLSAGGRCRAMRLALRPGKPISAGSLGAMRVICLPGNPVAALVGYLLFVRPLVRRLIGAPPGAPSPPARTAETFFHKLGRTEFVPVSVVGYADDGMPLLRKLGRGGSARLLPIVQSDGFAQIAADVGHVPEGGLVIYHRFDSILQL</sequence>
<proteinExistence type="inferred from homology"/>
<keyword evidence="6" id="KW-0460">Magnesium</keyword>
<comment type="catalytic activity">
    <reaction evidence="5">
        <text>adenylyl-molybdopterin + molybdate = Mo-molybdopterin + AMP + H(+)</text>
        <dbReference type="Rhea" id="RHEA:35047"/>
        <dbReference type="ChEBI" id="CHEBI:15378"/>
        <dbReference type="ChEBI" id="CHEBI:36264"/>
        <dbReference type="ChEBI" id="CHEBI:62727"/>
        <dbReference type="ChEBI" id="CHEBI:71302"/>
        <dbReference type="ChEBI" id="CHEBI:456215"/>
        <dbReference type="EC" id="2.10.1.1"/>
    </reaction>
</comment>
<dbReference type="Proteomes" id="UP000076574">
    <property type="component" value="Unassembled WGS sequence"/>
</dbReference>
<dbReference type="Pfam" id="PF03453">
    <property type="entry name" value="MoeA_N"/>
    <property type="match status" value="1"/>
</dbReference>
<comment type="caution">
    <text evidence="8">The sequence shown here is derived from an EMBL/GenBank/DDBJ whole genome shotgun (WGS) entry which is preliminary data.</text>
</comment>